<evidence type="ECO:0000313" key="5">
    <source>
        <dbReference type="WBParaSite" id="ASIM_0001230101-mRNA-1"/>
    </source>
</evidence>
<dbReference type="InterPro" id="IPR013256">
    <property type="entry name" value="Chromatin_SPT2"/>
</dbReference>
<reference evidence="5" key="1">
    <citation type="submission" date="2017-02" db="UniProtKB">
        <authorList>
            <consortium name="WormBaseParasite"/>
        </authorList>
    </citation>
    <scope>IDENTIFICATION</scope>
</reference>
<sequence length="81" mass="10034">MDDFIDDSEFDDHLKRKDFEETLRLINPHYDRNRWRMNERLIDDRRMEANYRDITREEVRSSRIGLLEDIREAERGNSYAL</sequence>
<dbReference type="Pfam" id="PF08243">
    <property type="entry name" value="SPT2"/>
    <property type="match status" value="1"/>
</dbReference>
<accession>A0A0M3JVP3</accession>
<dbReference type="WBParaSite" id="ASIM_0001230101-mRNA-1">
    <property type="protein sequence ID" value="ASIM_0001230101-mRNA-1"/>
    <property type="gene ID" value="ASIM_0001230101"/>
</dbReference>
<keyword evidence="4" id="KW-1185">Reference proteome</keyword>
<comment type="similarity">
    <text evidence="1">Belongs to the SPT2 family.</text>
</comment>
<dbReference type="EMBL" id="UYRR01031100">
    <property type="protein sequence ID" value="VDK45763.1"/>
    <property type="molecule type" value="Genomic_DNA"/>
</dbReference>
<evidence type="ECO:0000313" key="4">
    <source>
        <dbReference type="Proteomes" id="UP000267096"/>
    </source>
</evidence>
<evidence type="ECO:0000313" key="3">
    <source>
        <dbReference type="EMBL" id="VDK45763.1"/>
    </source>
</evidence>
<dbReference type="Proteomes" id="UP000267096">
    <property type="component" value="Unassembled WGS sequence"/>
</dbReference>
<dbReference type="OrthoDB" id="5871802at2759"/>
<evidence type="ECO:0000256" key="2">
    <source>
        <dbReference type="ARBA" id="ARBA00023054"/>
    </source>
</evidence>
<protein>
    <submittedName>
        <fullName evidence="5">Protein SPT2 homolog</fullName>
    </submittedName>
</protein>
<gene>
    <name evidence="3" type="ORF">ASIM_LOCUS11767</name>
</gene>
<dbReference type="AlphaFoldDB" id="A0A0M3JVP3"/>
<reference evidence="3 4" key="2">
    <citation type="submission" date="2018-11" db="EMBL/GenBank/DDBJ databases">
        <authorList>
            <consortium name="Pathogen Informatics"/>
        </authorList>
    </citation>
    <scope>NUCLEOTIDE SEQUENCE [LARGE SCALE GENOMIC DNA]</scope>
</reference>
<keyword evidence="2" id="KW-0175">Coiled coil</keyword>
<organism evidence="5">
    <name type="scientific">Anisakis simplex</name>
    <name type="common">Herring worm</name>
    <dbReference type="NCBI Taxonomy" id="6269"/>
    <lineage>
        <taxon>Eukaryota</taxon>
        <taxon>Metazoa</taxon>
        <taxon>Ecdysozoa</taxon>
        <taxon>Nematoda</taxon>
        <taxon>Chromadorea</taxon>
        <taxon>Rhabditida</taxon>
        <taxon>Spirurina</taxon>
        <taxon>Ascaridomorpha</taxon>
        <taxon>Ascaridoidea</taxon>
        <taxon>Anisakidae</taxon>
        <taxon>Anisakis</taxon>
        <taxon>Anisakis simplex complex</taxon>
    </lineage>
</organism>
<name>A0A0M3JVP3_ANISI</name>
<proteinExistence type="inferred from homology"/>
<evidence type="ECO:0000256" key="1">
    <source>
        <dbReference type="ARBA" id="ARBA00006461"/>
    </source>
</evidence>